<keyword evidence="4" id="KW-1185">Reference proteome</keyword>
<evidence type="ECO:0000313" key="4">
    <source>
        <dbReference type="Proteomes" id="UP001628179"/>
    </source>
</evidence>
<feature type="compositionally biased region" description="Polar residues" evidence="1">
    <location>
        <begin position="358"/>
        <end position="369"/>
    </location>
</feature>
<sequence length="563" mass="62391">MAVQETVRPKAASPGDNNTKFFGSQIGGKSAINYSYTDMPWRLMAYDVYYFFKHFWAIPFIVWPLSPADSGELSELSFTSKNMYAVAVHVVLVILQLGFIAALPSLVTVPVWTAVAAITLFMSVNRVLANLLNGDRVEYSSDEKYAPALPEHAHEQWIYINGVAAGEHWMKSNLNRLAVTFKRPILGIHNKTAGILFDVIECLIQRNLGYATTDVRVCYSIIKKKLYNPQYSKVIFILHSQGGIQGSLILDWLLQELPQDLLTKLEIYTFGNAANHFNNPHRHFYSQSLAKRNPLAASVDSAQLAPADQPPAAPHLRHQPRRDPVFSPTSTSSDSASDKEHAKSGNSSSNNNNNNNSVPAITSSTTSPHPSALSDRAIGHIEHYAHTTDFVSLWGVLHFATSVPSSSTIPRFMGRVFARTSPRGGHQLVQHYLDGMFPLRRDPQTGELVMSDVERGVPWGAEEEWNEFMESEVLLGGVGDRERDGEGDGESGSGSEEVEVIGMGLMKGGKDFIKGQEREEMVNVKVKVKELSRLWQYRNGRSPEDKPPLLVRGGDGVVRNATM</sequence>
<proteinExistence type="predicted"/>
<feature type="transmembrane region" description="Helical" evidence="2">
    <location>
        <begin position="84"/>
        <end position="103"/>
    </location>
</feature>
<name>A0ABQ0GIU3_9PEZI</name>
<dbReference type="GeneID" id="98178547"/>
<dbReference type="PANTHER" id="PTHR42044:SF1">
    <property type="entry name" value="DUF676 DOMAIN-CONTAINING PROTEIN"/>
    <property type="match status" value="1"/>
</dbReference>
<dbReference type="PANTHER" id="PTHR42044">
    <property type="entry name" value="DUF676 DOMAIN-CONTAINING PROTEIN-RELATED"/>
    <property type="match status" value="1"/>
</dbReference>
<evidence type="ECO:0000313" key="3">
    <source>
        <dbReference type="EMBL" id="GAB1317594.1"/>
    </source>
</evidence>
<keyword evidence="2" id="KW-0472">Membrane</keyword>
<feature type="region of interest" description="Disordered" evidence="1">
    <location>
        <begin position="301"/>
        <end position="373"/>
    </location>
</feature>
<protein>
    <submittedName>
        <fullName evidence="3">DUF676 domain-containing protein</fullName>
    </submittedName>
</protein>
<reference evidence="3 4" key="1">
    <citation type="submission" date="2024-09" db="EMBL/GenBank/DDBJ databases">
        <title>Itraconazole resistance in Madurella fahalii resulting from another homologue of gene encoding cytochrome P450 14-alpha sterol demethylase (CYP51).</title>
        <authorList>
            <person name="Yoshioka I."/>
            <person name="Fahal A.H."/>
            <person name="Kaneko S."/>
            <person name="Yaguchi T."/>
        </authorList>
    </citation>
    <scope>NUCLEOTIDE SEQUENCE [LARGE SCALE GENOMIC DNA]</scope>
    <source>
        <strain evidence="3 4">IFM 68171</strain>
    </source>
</reference>
<evidence type="ECO:0000256" key="1">
    <source>
        <dbReference type="SAM" id="MobiDB-lite"/>
    </source>
</evidence>
<feature type="region of interest" description="Disordered" evidence="1">
    <location>
        <begin position="477"/>
        <end position="497"/>
    </location>
</feature>
<comment type="caution">
    <text evidence="3">The sequence shown here is derived from an EMBL/GenBank/DDBJ whole genome shotgun (WGS) entry which is preliminary data.</text>
</comment>
<evidence type="ECO:0000256" key="2">
    <source>
        <dbReference type="SAM" id="Phobius"/>
    </source>
</evidence>
<organism evidence="3 4">
    <name type="scientific">Madurella fahalii</name>
    <dbReference type="NCBI Taxonomy" id="1157608"/>
    <lineage>
        <taxon>Eukaryota</taxon>
        <taxon>Fungi</taxon>
        <taxon>Dikarya</taxon>
        <taxon>Ascomycota</taxon>
        <taxon>Pezizomycotina</taxon>
        <taxon>Sordariomycetes</taxon>
        <taxon>Sordariomycetidae</taxon>
        <taxon>Sordariales</taxon>
        <taxon>Sordariales incertae sedis</taxon>
        <taxon>Madurella</taxon>
    </lineage>
</organism>
<keyword evidence="2" id="KW-0812">Transmembrane</keyword>
<keyword evidence="2" id="KW-1133">Transmembrane helix</keyword>
<dbReference type="Proteomes" id="UP001628179">
    <property type="component" value="Unassembled WGS sequence"/>
</dbReference>
<accession>A0ABQ0GIU3</accession>
<feature type="compositionally biased region" description="Low complexity" evidence="1">
    <location>
        <begin position="346"/>
        <end position="357"/>
    </location>
</feature>
<gene>
    <name evidence="3" type="ORF">MFIFM68171_07804</name>
</gene>
<dbReference type="EMBL" id="BAAFSV010000004">
    <property type="protein sequence ID" value="GAB1317594.1"/>
    <property type="molecule type" value="Genomic_DNA"/>
</dbReference>
<dbReference type="RefSeq" id="XP_070919325.1">
    <property type="nucleotide sequence ID" value="XM_071063224.1"/>
</dbReference>